<dbReference type="Proteomes" id="UP000018763">
    <property type="component" value="Chromosome"/>
</dbReference>
<proteinExistence type="predicted"/>
<evidence type="ECO:0000256" key="3">
    <source>
        <dbReference type="SAM" id="Phobius"/>
    </source>
</evidence>
<protein>
    <submittedName>
        <fullName evidence="4">Membrane protein</fullName>
    </submittedName>
</protein>
<dbReference type="RefSeq" id="WP_019512095.1">
    <property type="nucleotide sequence ID" value="NC_023036.2"/>
</dbReference>
<evidence type="ECO:0000313" key="5">
    <source>
        <dbReference type="Proteomes" id="UP000018763"/>
    </source>
</evidence>
<keyword evidence="5" id="KW-1185">Reference proteome</keyword>
<dbReference type="GeneID" id="43450563"/>
<accession>V5XAY5</accession>
<feature type="transmembrane region" description="Helical" evidence="3">
    <location>
        <begin position="34"/>
        <end position="56"/>
    </location>
</feature>
<dbReference type="PANTHER" id="PTHR37042:SF4">
    <property type="entry name" value="OUTER MEMBRANE PROTEIN RV1973"/>
    <property type="match status" value="1"/>
</dbReference>
<keyword evidence="2 3" id="KW-0472">Membrane</keyword>
<dbReference type="GO" id="GO:0016020">
    <property type="term" value="C:membrane"/>
    <property type="evidence" value="ECO:0007669"/>
    <property type="project" value="UniProtKB-SubCell"/>
</dbReference>
<name>V5XAY5_MYCNE</name>
<sequence length="188" mass="19526">MNQLEPTAAAAAAAEESVQSARAARVRRVNWISLAAYVLLPALAVLLAAGAGYVAWQSAVLRQVQAASGDTVRAATDGTVALLSYRPETVEQDLQAARSRLTGPFSDTYGSLTHDVVIPGAQQKQIAATATVPAAAAVSVSADRAVVLLFVNQTVTVGKDAPTNSASSVRVGLEKVDGRWLISQFDPV</sequence>
<dbReference type="PANTHER" id="PTHR37042">
    <property type="entry name" value="OUTER MEMBRANE PROTEIN RV1973"/>
    <property type="match status" value="1"/>
</dbReference>
<evidence type="ECO:0000256" key="1">
    <source>
        <dbReference type="ARBA" id="ARBA00004370"/>
    </source>
</evidence>
<keyword evidence="3" id="KW-0812">Transmembrane</keyword>
<evidence type="ECO:0000313" key="4">
    <source>
        <dbReference type="EMBL" id="AHC25595.1"/>
    </source>
</evidence>
<organism evidence="4 5">
    <name type="scientific">Mycolicibacterium neoaurum VKM Ac-1815D</name>
    <dbReference type="NCBI Taxonomy" id="700508"/>
    <lineage>
        <taxon>Bacteria</taxon>
        <taxon>Bacillati</taxon>
        <taxon>Actinomycetota</taxon>
        <taxon>Actinomycetes</taxon>
        <taxon>Mycobacteriales</taxon>
        <taxon>Mycobacteriaceae</taxon>
        <taxon>Mycolicibacterium</taxon>
    </lineage>
</organism>
<comment type="subcellular location">
    <subcellularLocation>
        <location evidence="1">Membrane</location>
    </subcellularLocation>
</comment>
<keyword evidence="3" id="KW-1133">Transmembrane helix</keyword>
<dbReference type="EMBL" id="CP006936">
    <property type="protein sequence ID" value="AHC25595.1"/>
    <property type="molecule type" value="Genomic_DNA"/>
</dbReference>
<dbReference type="AlphaFoldDB" id="V5XAY5"/>
<dbReference type="eggNOG" id="COG0443">
    <property type="taxonomic scope" value="Bacteria"/>
</dbReference>
<reference evidence="4 5" key="1">
    <citation type="journal article" date="2014" name="Genome Announc.">
        <title>Complete Genome Sequence of Sterol-Transforming Mycobacterium neoaurum Strain VKM Ac-1815D.</title>
        <authorList>
            <person name="Shtratnikova V.Y."/>
            <person name="Bragin E.Y."/>
            <person name="Dovbnya D.V."/>
            <person name="Pekov Y.A."/>
            <person name="Schelkunov M.I."/>
            <person name="Strizhov N."/>
            <person name="Ivashina T.V."/>
            <person name="Ashapkin V.V."/>
            <person name="Donova M.V."/>
        </authorList>
    </citation>
    <scope>NUCLEOTIDE SEQUENCE [LARGE SCALE GENOMIC DNA]</scope>
    <source>
        <strain evidence="4 5">VKM Ac-1815D</strain>
    </source>
</reference>
<evidence type="ECO:0000256" key="2">
    <source>
        <dbReference type="ARBA" id="ARBA00023136"/>
    </source>
</evidence>
<gene>
    <name evidence="4" type="ORF">D174_13830</name>
</gene>
<dbReference type="KEGG" id="mne:D174_13830"/>